<name>A0A2P2PC73_RHIMU</name>
<proteinExistence type="predicted"/>
<accession>A0A2P2PC73</accession>
<sequence length="41" mass="4693">MSIESCIRQGLHIETIWNQCLSTFNLILPKISVHNHGKPYA</sequence>
<evidence type="ECO:0000313" key="1">
    <source>
        <dbReference type="EMBL" id="MBX52356.1"/>
    </source>
</evidence>
<reference evidence="1" key="1">
    <citation type="submission" date="2018-02" db="EMBL/GenBank/DDBJ databases">
        <title>Rhizophora mucronata_Transcriptome.</title>
        <authorList>
            <person name="Meera S.P."/>
            <person name="Sreeshan A."/>
            <person name="Augustine A."/>
        </authorList>
    </citation>
    <scope>NUCLEOTIDE SEQUENCE</scope>
    <source>
        <tissue evidence="1">Leaf</tissue>
    </source>
</reference>
<dbReference type="EMBL" id="GGEC01071872">
    <property type="protein sequence ID" value="MBX52356.1"/>
    <property type="molecule type" value="Transcribed_RNA"/>
</dbReference>
<dbReference type="AlphaFoldDB" id="A0A2P2PC73"/>
<organism evidence="1">
    <name type="scientific">Rhizophora mucronata</name>
    <name type="common">Asiatic mangrove</name>
    <dbReference type="NCBI Taxonomy" id="61149"/>
    <lineage>
        <taxon>Eukaryota</taxon>
        <taxon>Viridiplantae</taxon>
        <taxon>Streptophyta</taxon>
        <taxon>Embryophyta</taxon>
        <taxon>Tracheophyta</taxon>
        <taxon>Spermatophyta</taxon>
        <taxon>Magnoliopsida</taxon>
        <taxon>eudicotyledons</taxon>
        <taxon>Gunneridae</taxon>
        <taxon>Pentapetalae</taxon>
        <taxon>rosids</taxon>
        <taxon>fabids</taxon>
        <taxon>Malpighiales</taxon>
        <taxon>Rhizophoraceae</taxon>
        <taxon>Rhizophora</taxon>
    </lineage>
</organism>
<protein>
    <submittedName>
        <fullName evidence="1">Uncharacterized protein</fullName>
    </submittedName>
</protein>